<protein>
    <submittedName>
        <fullName evidence="1">Uncharacterized protein</fullName>
    </submittedName>
</protein>
<organism evidence="1 2">
    <name type="scientific">Flintibacter faecis</name>
    <dbReference type="NCBI Taxonomy" id="2763047"/>
    <lineage>
        <taxon>Bacteria</taxon>
        <taxon>Bacillati</taxon>
        <taxon>Bacillota</taxon>
        <taxon>Clostridia</taxon>
        <taxon>Eubacteriales</taxon>
        <taxon>Flintibacter</taxon>
    </lineage>
</organism>
<gene>
    <name evidence="1" type="ORF">H8S55_06745</name>
</gene>
<accession>A0A8J6IZ72</accession>
<dbReference type="Proteomes" id="UP000602260">
    <property type="component" value="Unassembled WGS sequence"/>
</dbReference>
<dbReference type="EMBL" id="JACOPN010000004">
    <property type="protein sequence ID" value="MBC5717013.1"/>
    <property type="molecule type" value="Genomic_DNA"/>
</dbReference>
<keyword evidence="2" id="KW-1185">Reference proteome</keyword>
<dbReference type="AlphaFoldDB" id="A0A8J6IZ72"/>
<name>A0A8J6IZ72_9FIRM</name>
<comment type="caution">
    <text evidence="1">The sequence shown here is derived from an EMBL/GenBank/DDBJ whole genome shotgun (WGS) entry which is preliminary data.</text>
</comment>
<reference evidence="1" key="1">
    <citation type="submission" date="2020-08" db="EMBL/GenBank/DDBJ databases">
        <title>Genome public.</title>
        <authorList>
            <person name="Liu C."/>
            <person name="Sun Q."/>
        </authorList>
    </citation>
    <scope>NUCLEOTIDE SEQUENCE</scope>
    <source>
        <strain evidence="1">BX5</strain>
    </source>
</reference>
<evidence type="ECO:0000313" key="2">
    <source>
        <dbReference type="Proteomes" id="UP000602260"/>
    </source>
</evidence>
<dbReference type="RefSeq" id="WP_165860255.1">
    <property type="nucleotide sequence ID" value="NZ_JACOPN010000004.1"/>
</dbReference>
<evidence type="ECO:0000313" key="1">
    <source>
        <dbReference type="EMBL" id="MBC5717013.1"/>
    </source>
</evidence>
<sequence length="47" mass="5466">MTEKPAAEEYVYHIGKIRFIVTPVYKETGELMRDILLKLMLADLEPV</sequence>
<proteinExistence type="predicted"/>